<sequence length="305" mass="33894">MLRVQEIPQPYLTAQQDGDAGLEPSISVMVQSDVPADVVVFEESLKVFISPENYSFKDESYVFSLSYLHYNSKNELIKYDLNENGIGIGITTTINTKANLNLSAKCQTMYIVITDGYSDGSSDSYIIGTYQECDGGGGGGGGNWDGGNLVDNEEDILPPSCKSFDFKQDVDGLNWQESAVKGIYFKVYLTYTTPPYLEYSYTVRLNEPVLFGAPMEGRHGELPSGKLASASAHFLNEMMKKTVDKYDRTRVNPSVVEAYFKDELRDEYNKYIVGGRVNTNYMGNLNPTTYRATTDGGFDGCEKND</sequence>
<keyword evidence="2" id="KW-1185">Reference proteome</keyword>
<evidence type="ECO:0000313" key="1">
    <source>
        <dbReference type="EMBL" id="QCX00222.1"/>
    </source>
</evidence>
<dbReference type="Proteomes" id="UP000310017">
    <property type="component" value="Chromosome"/>
</dbReference>
<protein>
    <submittedName>
        <fullName evidence="1">Uncharacterized protein</fullName>
    </submittedName>
</protein>
<gene>
    <name evidence="1" type="ORF">FGM00_08905</name>
</gene>
<organism evidence="1 2">
    <name type="scientific">Aggregatimonas sangjinii</name>
    <dbReference type="NCBI Taxonomy" id="2583587"/>
    <lineage>
        <taxon>Bacteria</taxon>
        <taxon>Pseudomonadati</taxon>
        <taxon>Bacteroidota</taxon>
        <taxon>Flavobacteriia</taxon>
        <taxon>Flavobacteriales</taxon>
        <taxon>Flavobacteriaceae</taxon>
        <taxon>Aggregatimonas</taxon>
    </lineage>
</organism>
<dbReference type="EMBL" id="CP040710">
    <property type="protein sequence ID" value="QCX00222.1"/>
    <property type="molecule type" value="Genomic_DNA"/>
</dbReference>
<proteinExistence type="predicted"/>
<dbReference type="KEGG" id="asag:FGM00_08905"/>
<dbReference type="AlphaFoldDB" id="A0A5B7SPV9"/>
<accession>A0A5B7SPV9</accession>
<reference evidence="1 2" key="1">
    <citation type="submission" date="2019-05" db="EMBL/GenBank/DDBJ databases">
        <title>Genome sequencing of F202Z8.</title>
        <authorList>
            <person name="Kwon Y.M."/>
        </authorList>
    </citation>
    <scope>NUCLEOTIDE SEQUENCE [LARGE SCALE GENOMIC DNA]</scope>
    <source>
        <strain evidence="1 2">F202Z8</strain>
    </source>
</reference>
<dbReference type="RefSeq" id="WP_138852568.1">
    <property type="nucleotide sequence ID" value="NZ_CP040710.1"/>
</dbReference>
<evidence type="ECO:0000313" key="2">
    <source>
        <dbReference type="Proteomes" id="UP000310017"/>
    </source>
</evidence>
<dbReference type="OrthoDB" id="1450227at2"/>
<name>A0A5B7SPV9_9FLAO</name>